<keyword evidence="2" id="KW-1133">Transmembrane helix</keyword>
<dbReference type="PANTHER" id="PTHR39200">
    <property type="entry name" value="HYPOTHETICAL EXPORTED PROTEIN"/>
    <property type="match status" value="1"/>
</dbReference>
<dbReference type="Proteomes" id="UP000481153">
    <property type="component" value="Unassembled WGS sequence"/>
</dbReference>
<dbReference type="Gene3D" id="2.160.20.120">
    <property type="match status" value="2"/>
</dbReference>
<sequence length="492" mass="51573">MVAASHKKDKEGPVIKIYNVKSSNVTALSIYSDTAVVTEDPAATGVSVRVSASSPSALNQVTMSESETAGGTLLSIDGGNDDIKINVLVPSQSISSVSYDSSGSLLINPRTLVNSTASSISVSNSGSGDLFVQDVALAVKSVSLQTYGSGKVQWDVPLTYADLSMNVRATGSGGISIFTSTLYANTLSVNTLSSADIFVSTANLTVPFLLRTQLTGSGDINYYTEGTCNSHEITVLGSGDAYTSAIRCSKVKVLDMSSGDVYLAATDSLESTNFGSGSVYIKEPLPRSTSGSFEITSDSPVDKATHKALPGHEKDTPRDQSAEGSTLDGPHVIGIRVDNYVGLIILVLMILCCAKMCAKRRKQKVLKQIILSKNAPPSINTLPANNSQPMYYQAGGGGNSAAAAAYYQRPPQYDSTNYSGTTSYVNTYSAPYPYQGGTTYTTTAPPTQYAQYGYPTSQVQQATPAPSSYSGSSAYNSKAGTYPAPSAPMYPS</sequence>
<evidence type="ECO:0000313" key="5">
    <source>
        <dbReference type="Proteomes" id="UP000481153"/>
    </source>
</evidence>
<evidence type="ECO:0000259" key="3">
    <source>
        <dbReference type="Pfam" id="PF10988"/>
    </source>
</evidence>
<name>A0A6G0WPL8_9STRA</name>
<gene>
    <name evidence="4" type="ORF">Ae201684_013076</name>
</gene>
<evidence type="ECO:0000313" key="4">
    <source>
        <dbReference type="EMBL" id="KAF0729330.1"/>
    </source>
</evidence>
<reference evidence="4 5" key="1">
    <citation type="submission" date="2019-07" db="EMBL/GenBank/DDBJ databases">
        <title>Genomics analysis of Aphanomyces spp. identifies a new class of oomycete effector associated with host adaptation.</title>
        <authorList>
            <person name="Gaulin E."/>
        </authorList>
    </citation>
    <scope>NUCLEOTIDE SEQUENCE [LARGE SCALE GENOMIC DNA]</scope>
    <source>
        <strain evidence="4 5">ATCC 201684</strain>
    </source>
</reference>
<accession>A0A6G0WPL8</accession>
<dbReference type="Pfam" id="PF10988">
    <property type="entry name" value="DUF2807"/>
    <property type="match status" value="1"/>
</dbReference>
<feature type="region of interest" description="Disordered" evidence="1">
    <location>
        <begin position="460"/>
        <end position="492"/>
    </location>
</feature>
<dbReference type="InterPro" id="IPR021255">
    <property type="entry name" value="DUF2807"/>
</dbReference>
<keyword evidence="2" id="KW-0472">Membrane</keyword>
<dbReference type="AlphaFoldDB" id="A0A6G0WPL8"/>
<dbReference type="PANTHER" id="PTHR39200:SF1">
    <property type="entry name" value="AUTO-TRANSPORTER ADHESIN HEAD GIN DOMAIN-CONTAINING PROTEIN-RELATED"/>
    <property type="match status" value="1"/>
</dbReference>
<keyword evidence="5" id="KW-1185">Reference proteome</keyword>
<organism evidence="4 5">
    <name type="scientific">Aphanomyces euteiches</name>
    <dbReference type="NCBI Taxonomy" id="100861"/>
    <lineage>
        <taxon>Eukaryota</taxon>
        <taxon>Sar</taxon>
        <taxon>Stramenopiles</taxon>
        <taxon>Oomycota</taxon>
        <taxon>Saprolegniomycetes</taxon>
        <taxon>Saprolegniales</taxon>
        <taxon>Verrucalvaceae</taxon>
        <taxon>Aphanomyces</taxon>
    </lineage>
</organism>
<dbReference type="EMBL" id="VJMJ01000166">
    <property type="protein sequence ID" value="KAF0729330.1"/>
    <property type="molecule type" value="Genomic_DNA"/>
</dbReference>
<feature type="compositionally biased region" description="Basic and acidic residues" evidence="1">
    <location>
        <begin position="300"/>
        <end position="321"/>
    </location>
</feature>
<feature type="transmembrane region" description="Helical" evidence="2">
    <location>
        <begin position="340"/>
        <end position="358"/>
    </location>
</feature>
<comment type="caution">
    <text evidence="4">The sequence shown here is derived from an EMBL/GenBank/DDBJ whole genome shotgun (WGS) entry which is preliminary data.</text>
</comment>
<protein>
    <recommendedName>
        <fullName evidence="3">Putative auto-transporter adhesin head GIN domain-containing protein</fullName>
    </recommendedName>
</protein>
<feature type="domain" description="Putative auto-transporter adhesin head GIN" evidence="3">
    <location>
        <begin position="167"/>
        <end position="282"/>
    </location>
</feature>
<evidence type="ECO:0000256" key="2">
    <source>
        <dbReference type="SAM" id="Phobius"/>
    </source>
</evidence>
<keyword evidence="2" id="KW-0812">Transmembrane</keyword>
<proteinExistence type="predicted"/>
<feature type="region of interest" description="Disordered" evidence="1">
    <location>
        <begin position="288"/>
        <end position="328"/>
    </location>
</feature>
<feature type="compositionally biased region" description="Polar residues" evidence="1">
    <location>
        <begin position="288"/>
        <end position="299"/>
    </location>
</feature>
<feature type="compositionally biased region" description="Low complexity" evidence="1">
    <location>
        <begin position="464"/>
        <end position="477"/>
    </location>
</feature>
<evidence type="ECO:0000256" key="1">
    <source>
        <dbReference type="SAM" id="MobiDB-lite"/>
    </source>
</evidence>
<dbReference type="VEuPathDB" id="FungiDB:AeMF1_018401"/>